<dbReference type="EMBL" id="JACHOB010000008">
    <property type="protein sequence ID" value="MBB4660337.1"/>
    <property type="molecule type" value="Genomic_DNA"/>
</dbReference>
<sequence length="119" mass="13576">MTRAVSSPPAGWQLGRQGTGYEKRLLARGRWPLPFDVWLLRYRPGAGVPTHTDPVPGKRHYRLNVLLRRAEGGVFHCERTLWRRGRVVLFRPDQSLHRVTPVTHGTRYVLSVGWVLSAG</sequence>
<feature type="domain" description="Fe2OG dioxygenase" evidence="1">
    <location>
        <begin position="30"/>
        <end position="117"/>
    </location>
</feature>
<gene>
    <name evidence="2" type="ORF">GGQ59_002887</name>
</gene>
<dbReference type="RefSeq" id="WP_183819788.1">
    <property type="nucleotide sequence ID" value="NZ_JACHOB010000008.1"/>
</dbReference>
<keyword evidence="3" id="KW-1185">Reference proteome</keyword>
<dbReference type="InterPro" id="IPR044862">
    <property type="entry name" value="Pro_4_hyd_alph_FE2OG_OXY"/>
</dbReference>
<organism evidence="2 3">
    <name type="scientific">Parvularcula dongshanensis</name>
    <dbReference type="NCBI Taxonomy" id="1173995"/>
    <lineage>
        <taxon>Bacteria</taxon>
        <taxon>Pseudomonadati</taxon>
        <taxon>Pseudomonadota</taxon>
        <taxon>Alphaproteobacteria</taxon>
        <taxon>Parvularculales</taxon>
        <taxon>Parvularculaceae</taxon>
        <taxon>Parvularcula</taxon>
    </lineage>
</organism>
<dbReference type="Pfam" id="PF13640">
    <property type="entry name" value="2OG-FeII_Oxy_3"/>
    <property type="match status" value="1"/>
</dbReference>
<dbReference type="PROSITE" id="PS51471">
    <property type="entry name" value="FE2OG_OXY"/>
    <property type="match status" value="1"/>
</dbReference>
<dbReference type="InterPro" id="IPR005123">
    <property type="entry name" value="Oxoglu/Fe-dep_dioxygenase_dom"/>
</dbReference>
<comment type="caution">
    <text evidence="2">The sequence shown here is derived from an EMBL/GenBank/DDBJ whole genome shotgun (WGS) entry which is preliminary data.</text>
</comment>
<proteinExistence type="predicted"/>
<dbReference type="Proteomes" id="UP000563524">
    <property type="component" value="Unassembled WGS sequence"/>
</dbReference>
<accession>A0A840I676</accession>
<reference evidence="2 3" key="1">
    <citation type="submission" date="2020-08" db="EMBL/GenBank/DDBJ databases">
        <title>Genomic Encyclopedia of Type Strains, Phase IV (KMG-IV): sequencing the most valuable type-strain genomes for metagenomic binning, comparative biology and taxonomic classification.</title>
        <authorList>
            <person name="Goeker M."/>
        </authorList>
    </citation>
    <scope>NUCLEOTIDE SEQUENCE [LARGE SCALE GENOMIC DNA]</scope>
    <source>
        <strain evidence="2 3">DSM 102850</strain>
    </source>
</reference>
<evidence type="ECO:0000313" key="3">
    <source>
        <dbReference type="Proteomes" id="UP000563524"/>
    </source>
</evidence>
<evidence type="ECO:0000313" key="2">
    <source>
        <dbReference type="EMBL" id="MBB4660337.1"/>
    </source>
</evidence>
<dbReference type="AlphaFoldDB" id="A0A840I676"/>
<dbReference type="Gene3D" id="2.60.120.620">
    <property type="entry name" value="q2cbj1_9rhob like domain"/>
    <property type="match status" value="1"/>
</dbReference>
<protein>
    <recommendedName>
        <fullName evidence="1">Fe2OG dioxygenase domain-containing protein</fullName>
    </recommendedName>
</protein>
<evidence type="ECO:0000259" key="1">
    <source>
        <dbReference type="PROSITE" id="PS51471"/>
    </source>
</evidence>
<name>A0A840I676_9PROT</name>